<accession>A0ABV9IB33</accession>
<evidence type="ECO:0000256" key="1">
    <source>
        <dbReference type="SAM" id="MobiDB-lite"/>
    </source>
</evidence>
<feature type="region of interest" description="Disordered" evidence="1">
    <location>
        <begin position="71"/>
        <end position="95"/>
    </location>
</feature>
<keyword evidence="3" id="KW-1185">Reference proteome</keyword>
<gene>
    <name evidence="2" type="ORF">ACFO0D_09240</name>
</gene>
<sequence length="95" mass="10041">MELTLSPEAQAALQPHLPELRERLLGPDHAGTDLDGLDVRTQEKGNGVLVVTVRPAVAPGQHGLPTTATFELQPHPTEGGLGYTPTATDFSSADY</sequence>
<evidence type="ECO:0000313" key="3">
    <source>
        <dbReference type="Proteomes" id="UP001595952"/>
    </source>
</evidence>
<comment type="caution">
    <text evidence="2">The sequence shown here is derived from an EMBL/GenBank/DDBJ whole genome shotgun (WGS) entry which is preliminary data.</text>
</comment>
<name>A0ABV9IB33_9DEIO</name>
<dbReference type="RefSeq" id="WP_380061534.1">
    <property type="nucleotide sequence ID" value="NZ_JBHSEI010000006.1"/>
</dbReference>
<reference evidence="3" key="1">
    <citation type="journal article" date="2019" name="Int. J. Syst. Evol. Microbiol.">
        <title>The Global Catalogue of Microorganisms (GCM) 10K type strain sequencing project: providing services to taxonomists for standard genome sequencing and annotation.</title>
        <authorList>
            <consortium name="The Broad Institute Genomics Platform"/>
            <consortium name="The Broad Institute Genome Sequencing Center for Infectious Disease"/>
            <person name="Wu L."/>
            <person name="Ma J."/>
        </authorList>
    </citation>
    <scope>NUCLEOTIDE SEQUENCE [LARGE SCALE GENOMIC DNA]</scope>
    <source>
        <strain evidence="3">CCUG 55995</strain>
    </source>
</reference>
<dbReference type="EMBL" id="JBHSEI010000006">
    <property type="protein sequence ID" value="MFC4638525.1"/>
    <property type="molecule type" value="Genomic_DNA"/>
</dbReference>
<feature type="region of interest" description="Disordered" evidence="1">
    <location>
        <begin position="1"/>
        <end position="21"/>
    </location>
</feature>
<proteinExistence type="predicted"/>
<feature type="compositionally biased region" description="Polar residues" evidence="1">
    <location>
        <begin position="85"/>
        <end position="95"/>
    </location>
</feature>
<organism evidence="2 3">
    <name type="scientific">Deinococcus hohokamensis</name>
    <dbReference type="NCBI Taxonomy" id="309883"/>
    <lineage>
        <taxon>Bacteria</taxon>
        <taxon>Thermotogati</taxon>
        <taxon>Deinococcota</taxon>
        <taxon>Deinococci</taxon>
        <taxon>Deinococcales</taxon>
        <taxon>Deinococcaceae</taxon>
        <taxon>Deinococcus</taxon>
    </lineage>
</organism>
<protein>
    <submittedName>
        <fullName evidence="2">Uncharacterized protein</fullName>
    </submittedName>
</protein>
<dbReference type="Proteomes" id="UP001595952">
    <property type="component" value="Unassembled WGS sequence"/>
</dbReference>
<evidence type="ECO:0000313" key="2">
    <source>
        <dbReference type="EMBL" id="MFC4638525.1"/>
    </source>
</evidence>